<keyword evidence="3" id="KW-1185">Reference proteome</keyword>
<reference evidence="2 3" key="1">
    <citation type="journal article" date="2019" name="Int. J. Syst. Evol. Microbiol.">
        <title>The Global Catalogue of Microorganisms (GCM) 10K type strain sequencing project: providing services to taxonomists for standard genome sequencing and annotation.</title>
        <authorList>
            <consortium name="The Broad Institute Genomics Platform"/>
            <consortium name="The Broad Institute Genome Sequencing Center for Infectious Disease"/>
            <person name="Wu L."/>
            <person name="Ma J."/>
        </authorList>
    </citation>
    <scope>NUCLEOTIDE SEQUENCE [LARGE SCALE GENOMIC DNA]</scope>
    <source>
        <strain evidence="2 3">JCM 4788</strain>
    </source>
</reference>
<dbReference type="EMBL" id="BAAABX010000065">
    <property type="protein sequence ID" value="GAA0431134.1"/>
    <property type="molecule type" value="Genomic_DNA"/>
</dbReference>
<evidence type="ECO:0000313" key="2">
    <source>
        <dbReference type="EMBL" id="GAA0431134.1"/>
    </source>
</evidence>
<dbReference type="Proteomes" id="UP001500879">
    <property type="component" value="Unassembled WGS sequence"/>
</dbReference>
<proteinExistence type="predicted"/>
<accession>A0ABN0Z3P2</accession>
<evidence type="ECO:0000256" key="1">
    <source>
        <dbReference type="SAM" id="MobiDB-lite"/>
    </source>
</evidence>
<feature type="compositionally biased region" description="Polar residues" evidence="1">
    <location>
        <begin position="60"/>
        <end position="71"/>
    </location>
</feature>
<comment type="caution">
    <text evidence="2">The sequence shown here is derived from an EMBL/GenBank/DDBJ whole genome shotgun (WGS) entry which is preliminary data.</text>
</comment>
<feature type="region of interest" description="Disordered" evidence="1">
    <location>
        <begin position="48"/>
        <end position="71"/>
    </location>
</feature>
<evidence type="ECO:0000313" key="3">
    <source>
        <dbReference type="Proteomes" id="UP001500879"/>
    </source>
</evidence>
<organism evidence="2 3">
    <name type="scientific">Streptomyces luteireticuli</name>
    <dbReference type="NCBI Taxonomy" id="173858"/>
    <lineage>
        <taxon>Bacteria</taxon>
        <taxon>Bacillati</taxon>
        <taxon>Actinomycetota</taxon>
        <taxon>Actinomycetes</taxon>
        <taxon>Kitasatosporales</taxon>
        <taxon>Streptomycetaceae</taxon>
        <taxon>Streptomyces</taxon>
    </lineage>
</organism>
<protein>
    <submittedName>
        <fullName evidence="2">Uncharacterized protein</fullName>
    </submittedName>
</protein>
<name>A0ABN0Z3P2_9ACTN</name>
<feature type="region of interest" description="Disordered" evidence="1">
    <location>
        <begin position="1"/>
        <end position="22"/>
    </location>
</feature>
<sequence length="71" mass="7602">MSGKAPAKRQEAPHLPPPGTLMVDTQGRIGEFRGEWCGRWSLRPVGGGTEWTVAPEDVQPASTGLSTRSVD</sequence>
<gene>
    <name evidence="2" type="ORF">GCM10010357_60990</name>
</gene>